<comment type="caution">
    <text evidence="12">The sequence shown here is derived from an EMBL/GenBank/DDBJ whole genome shotgun (WGS) entry which is preliminary data.</text>
</comment>
<dbReference type="PROSITE" id="PS50011">
    <property type="entry name" value="PROTEIN_KINASE_DOM"/>
    <property type="match status" value="1"/>
</dbReference>
<evidence type="ECO:0000256" key="4">
    <source>
        <dbReference type="ARBA" id="ARBA00022741"/>
    </source>
</evidence>
<dbReference type="FunFam" id="1.10.510.10:FF:000021">
    <property type="entry name" value="Serine/threonine protein kinase"/>
    <property type="match status" value="1"/>
</dbReference>
<feature type="compositionally biased region" description="Pro residues" evidence="9">
    <location>
        <begin position="494"/>
        <end position="506"/>
    </location>
</feature>
<comment type="catalytic activity">
    <reaction evidence="8">
        <text>L-seryl-[protein] + ATP = O-phospho-L-seryl-[protein] + ADP + H(+)</text>
        <dbReference type="Rhea" id="RHEA:17989"/>
        <dbReference type="Rhea" id="RHEA-COMP:9863"/>
        <dbReference type="Rhea" id="RHEA-COMP:11604"/>
        <dbReference type="ChEBI" id="CHEBI:15378"/>
        <dbReference type="ChEBI" id="CHEBI:29999"/>
        <dbReference type="ChEBI" id="CHEBI:30616"/>
        <dbReference type="ChEBI" id="CHEBI:83421"/>
        <dbReference type="ChEBI" id="CHEBI:456216"/>
        <dbReference type="EC" id="2.7.11.1"/>
    </reaction>
</comment>
<dbReference type="GO" id="GO:0004674">
    <property type="term" value="F:protein serine/threonine kinase activity"/>
    <property type="evidence" value="ECO:0007669"/>
    <property type="project" value="UniProtKB-KW"/>
</dbReference>
<evidence type="ECO:0000313" key="12">
    <source>
        <dbReference type="EMBL" id="GIG75255.1"/>
    </source>
</evidence>
<evidence type="ECO:0000256" key="1">
    <source>
        <dbReference type="ARBA" id="ARBA00012513"/>
    </source>
</evidence>
<keyword evidence="2" id="KW-0723">Serine/threonine-protein kinase</keyword>
<organism evidence="12 13">
    <name type="scientific">Planosporangium flavigriseum</name>
    <dbReference type="NCBI Taxonomy" id="373681"/>
    <lineage>
        <taxon>Bacteria</taxon>
        <taxon>Bacillati</taxon>
        <taxon>Actinomycetota</taxon>
        <taxon>Actinomycetes</taxon>
        <taxon>Micromonosporales</taxon>
        <taxon>Micromonosporaceae</taxon>
        <taxon>Planosporangium</taxon>
    </lineage>
</organism>
<feature type="compositionally biased region" description="Pro residues" evidence="9">
    <location>
        <begin position="518"/>
        <end position="528"/>
    </location>
</feature>
<keyword evidence="10" id="KW-0472">Membrane</keyword>
<keyword evidence="13" id="KW-1185">Reference proteome</keyword>
<feature type="compositionally biased region" description="Low complexity" evidence="9">
    <location>
        <begin position="436"/>
        <end position="493"/>
    </location>
</feature>
<dbReference type="PROSITE" id="PS00108">
    <property type="entry name" value="PROTEIN_KINASE_ST"/>
    <property type="match status" value="1"/>
</dbReference>
<evidence type="ECO:0000256" key="5">
    <source>
        <dbReference type="ARBA" id="ARBA00022777"/>
    </source>
</evidence>
<evidence type="ECO:0000256" key="2">
    <source>
        <dbReference type="ARBA" id="ARBA00022527"/>
    </source>
</evidence>
<dbReference type="SUPFAM" id="SSF56112">
    <property type="entry name" value="Protein kinase-like (PK-like)"/>
    <property type="match status" value="1"/>
</dbReference>
<evidence type="ECO:0000259" key="11">
    <source>
        <dbReference type="PROSITE" id="PS50011"/>
    </source>
</evidence>
<evidence type="ECO:0000256" key="10">
    <source>
        <dbReference type="SAM" id="Phobius"/>
    </source>
</evidence>
<dbReference type="PANTHER" id="PTHR43289">
    <property type="entry name" value="MITOGEN-ACTIVATED PROTEIN KINASE KINASE KINASE 20-RELATED"/>
    <property type="match status" value="1"/>
</dbReference>
<evidence type="ECO:0000256" key="9">
    <source>
        <dbReference type="SAM" id="MobiDB-lite"/>
    </source>
</evidence>
<gene>
    <name evidence="12" type="ORF">Pfl04_36590</name>
</gene>
<dbReference type="SMART" id="SM00220">
    <property type="entry name" value="S_TKc"/>
    <property type="match status" value="1"/>
</dbReference>
<keyword evidence="6" id="KW-0067">ATP-binding</keyword>
<evidence type="ECO:0000256" key="3">
    <source>
        <dbReference type="ARBA" id="ARBA00022679"/>
    </source>
</evidence>
<dbReference type="InterPro" id="IPR011009">
    <property type="entry name" value="Kinase-like_dom_sf"/>
</dbReference>
<comment type="catalytic activity">
    <reaction evidence="7">
        <text>L-threonyl-[protein] + ATP = O-phospho-L-threonyl-[protein] + ADP + H(+)</text>
        <dbReference type="Rhea" id="RHEA:46608"/>
        <dbReference type="Rhea" id="RHEA-COMP:11060"/>
        <dbReference type="Rhea" id="RHEA-COMP:11605"/>
        <dbReference type="ChEBI" id="CHEBI:15378"/>
        <dbReference type="ChEBI" id="CHEBI:30013"/>
        <dbReference type="ChEBI" id="CHEBI:30616"/>
        <dbReference type="ChEBI" id="CHEBI:61977"/>
        <dbReference type="ChEBI" id="CHEBI:456216"/>
        <dbReference type="EC" id="2.7.11.1"/>
    </reaction>
</comment>
<feature type="domain" description="Protein kinase" evidence="11">
    <location>
        <begin position="12"/>
        <end position="274"/>
    </location>
</feature>
<feature type="transmembrane region" description="Helical" evidence="10">
    <location>
        <begin position="390"/>
        <end position="416"/>
    </location>
</feature>
<dbReference type="Proteomes" id="UP000653674">
    <property type="component" value="Unassembled WGS sequence"/>
</dbReference>
<dbReference type="FunFam" id="3.30.200.20:FF:000035">
    <property type="entry name" value="Serine/threonine protein kinase Stk1"/>
    <property type="match status" value="1"/>
</dbReference>
<evidence type="ECO:0000256" key="6">
    <source>
        <dbReference type="ARBA" id="ARBA00022840"/>
    </source>
</evidence>
<evidence type="ECO:0000256" key="7">
    <source>
        <dbReference type="ARBA" id="ARBA00047899"/>
    </source>
</evidence>
<reference evidence="12" key="1">
    <citation type="submission" date="2021-01" db="EMBL/GenBank/DDBJ databases">
        <title>Whole genome shotgun sequence of Planosporangium flavigriseum NBRC 105377.</title>
        <authorList>
            <person name="Komaki H."/>
            <person name="Tamura T."/>
        </authorList>
    </citation>
    <scope>NUCLEOTIDE SEQUENCE</scope>
    <source>
        <strain evidence="12">NBRC 105377</strain>
    </source>
</reference>
<feature type="region of interest" description="Disordered" evidence="9">
    <location>
        <begin position="421"/>
        <end position="528"/>
    </location>
</feature>
<dbReference type="InterPro" id="IPR000719">
    <property type="entry name" value="Prot_kinase_dom"/>
</dbReference>
<dbReference type="GO" id="GO:0005524">
    <property type="term" value="F:ATP binding"/>
    <property type="evidence" value="ECO:0007669"/>
    <property type="project" value="UniProtKB-KW"/>
</dbReference>
<sequence length="528" mass="52899">MLCAGDVLGGRYRLDEPIADGGMGEVWRATDVSLTRTVAVKVLRPALVKDPDFDTRFRSEARMMAALTHPNVVNVYDYGRSALNTGGNIAYLVMAYVDGDPLSRRIVDSGRLSVAETMSVVAQAADALHAAHMHGIIHRDVKPGNLLVQPDGAVKLVDFGVARSPAVTQITTANAILGTAMYMAPEQASGHPVSPATDIYALGAVAFHCLAGHPPFNGETPLEIALQHVSDPPPPLPGDIPPRVQMLVARTLAKNPADRYPTAAAFAATARAVTANPNAIRSGAIQWAVVPSARTGAPRTGPAAARSVTAASAAAGVAAAQGSAAQRSAAQGSAAQGSAAQRSAAQGTATLGPAVAASTVQPAELDPPTTPDLPALLTQPPSRLRRGPRLAAVLGVAGVAAAVVLGLAAFGGLVGLSRPAGTSPADRAEQTGAPMAPVANPSTTTPTPSSQTAARPAVPVRASTAVSAPAPTPTTSRPTPSPAAPAATAVPTPTAAPVPPPAPGPTAVPTESPSAAPSAPPADPPVSN</sequence>
<keyword evidence="3" id="KW-0808">Transferase</keyword>
<proteinExistence type="predicted"/>
<name>A0A8J3M203_9ACTN</name>
<evidence type="ECO:0000256" key="8">
    <source>
        <dbReference type="ARBA" id="ARBA00048679"/>
    </source>
</evidence>
<dbReference type="PANTHER" id="PTHR43289:SF6">
    <property type="entry name" value="SERINE_THREONINE-PROTEIN KINASE NEKL-3"/>
    <property type="match status" value="1"/>
</dbReference>
<evidence type="ECO:0000313" key="13">
    <source>
        <dbReference type="Proteomes" id="UP000653674"/>
    </source>
</evidence>
<feature type="compositionally biased region" description="Low complexity" evidence="9">
    <location>
        <begin position="507"/>
        <end position="517"/>
    </location>
</feature>
<keyword evidence="4" id="KW-0547">Nucleotide-binding</keyword>
<protein>
    <recommendedName>
        <fullName evidence="1">non-specific serine/threonine protein kinase</fullName>
        <ecNumber evidence="1">2.7.11.1</ecNumber>
    </recommendedName>
</protein>
<keyword evidence="5" id="KW-0418">Kinase</keyword>
<dbReference type="EMBL" id="BONU01000028">
    <property type="protein sequence ID" value="GIG75255.1"/>
    <property type="molecule type" value="Genomic_DNA"/>
</dbReference>
<dbReference type="Gene3D" id="3.30.200.20">
    <property type="entry name" value="Phosphorylase Kinase, domain 1"/>
    <property type="match status" value="1"/>
</dbReference>
<dbReference type="InterPro" id="IPR008271">
    <property type="entry name" value="Ser/Thr_kinase_AS"/>
</dbReference>
<keyword evidence="10" id="KW-0812">Transmembrane</keyword>
<dbReference type="EC" id="2.7.11.1" evidence="1"/>
<keyword evidence="10" id="KW-1133">Transmembrane helix</keyword>
<dbReference type="CDD" id="cd14014">
    <property type="entry name" value="STKc_PknB_like"/>
    <property type="match status" value="1"/>
</dbReference>
<dbReference type="Gene3D" id="1.10.510.10">
    <property type="entry name" value="Transferase(Phosphotransferase) domain 1"/>
    <property type="match status" value="1"/>
</dbReference>
<dbReference type="Pfam" id="PF00069">
    <property type="entry name" value="Pkinase"/>
    <property type="match status" value="1"/>
</dbReference>
<accession>A0A8J3M203</accession>
<dbReference type="AlphaFoldDB" id="A0A8J3M203"/>
<dbReference type="GO" id="GO:0045717">
    <property type="term" value="P:negative regulation of fatty acid biosynthetic process"/>
    <property type="evidence" value="ECO:0007669"/>
    <property type="project" value="UniProtKB-ARBA"/>
</dbReference>